<dbReference type="InterPro" id="IPR027417">
    <property type="entry name" value="P-loop_NTPase"/>
</dbReference>
<dbReference type="KEGG" id="ptc:phytr_5690"/>
<dbReference type="GO" id="GO:0005524">
    <property type="term" value="F:ATP binding"/>
    <property type="evidence" value="ECO:0007669"/>
    <property type="project" value="UniProtKB-KW"/>
</dbReference>
<organism evidence="7 8">
    <name type="scientific">Candidatus Phycorickettsia trachydisci</name>
    <dbReference type="NCBI Taxonomy" id="2115978"/>
    <lineage>
        <taxon>Bacteria</taxon>
        <taxon>Pseudomonadati</taxon>
        <taxon>Pseudomonadota</taxon>
        <taxon>Alphaproteobacteria</taxon>
        <taxon>Rickettsiales</taxon>
        <taxon>Rickettsiaceae</taxon>
        <taxon>Candidatus Phycorickettsia</taxon>
    </lineage>
</organism>
<reference evidence="7 8" key="1">
    <citation type="submission" date="2018-03" db="EMBL/GenBank/DDBJ databases">
        <title>A gene transfer event suggests a long-term partnership between eustigmatophyte algae and a novel lineage of endosymbiotic bacteria.</title>
        <authorList>
            <person name="Yurchenko T."/>
            <person name="Sevcikova T."/>
            <person name="Pribyl P."/>
            <person name="El Karkouri K."/>
            <person name="Klimes V."/>
            <person name="Amaral R."/>
            <person name="Zbrankova V."/>
            <person name="Kim E."/>
            <person name="Raoult D."/>
            <person name="Santos L.M.A."/>
            <person name="Elias M."/>
        </authorList>
    </citation>
    <scope>NUCLEOTIDE SEQUENCE [LARGE SCALE GENOMIC DNA]</scope>
    <source>
        <strain evidence="7">CCALA 838</strain>
    </source>
</reference>
<proteinExistence type="inferred from homology"/>
<evidence type="ECO:0000256" key="5">
    <source>
        <dbReference type="ARBA" id="ARBA00024725"/>
    </source>
</evidence>
<protein>
    <submittedName>
        <fullName evidence="7">Nitrate ABC transporter ATP-binding protein</fullName>
    </submittedName>
</protein>
<evidence type="ECO:0000256" key="2">
    <source>
        <dbReference type="ARBA" id="ARBA00022448"/>
    </source>
</evidence>
<name>A0A2P1P8B7_9RICK</name>
<accession>A0A2P1P8B7</accession>
<dbReference type="PROSITE" id="PS50893">
    <property type="entry name" value="ABC_TRANSPORTER_2"/>
    <property type="match status" value="1"/>
</dbReference>
<dbReference type="InterPro" id="IPR018632">
    <property type="entry name" value="AAA-associated_dom_C"/>
</dbReference>
<comment type="similarity">
    <text evidence="1">Belongs to the ABC transporter superfamily.</text>
</comment>
<evidence type="ECO:0000256" key="4">
    <source>
        <dbReference type="ARBA" id="ARBA00022840"/>
    </source>
</evidence>
<keyword evidence="8" id="KW-1185">Reference proteome</keyword>
<evidence type="ECO:0000259" key="6">
    <source>
        <dbReference type="PROSITE" id="PS50893"/>
    </source>
</evidence>
<evidence type="ECO:0000256" key="1">
    <source>
        <dbReference type="ARBA" id="ARBA00005417"/>
    </source>
</evidence>
<dbReference type="AlphaFoldDB" id="A0A2P1P8B7"/>
<dbReference type="PANTHER" id="PTHR42788:SF13">
    <property type="entry name" value="ALIPHATIC SULFONATES IMPORT ATP-BINDING PROTEIN SSUB"/>
    <property type="match status" value="1"/>
</dbReference>
<feature type="domain" description="ABC transporter" evidence="6">
    <location>
        <begin position="4"/>
        <end position="231"/>
    </location>
</feature>
<dbReference type="EMBL" id="CP027845">
    <property type="protein sequence ID" value="AVP87512.1"/>
    <property type="molecule type" value="Genomic_DNA"/>
</dbReference>
<dbReference type="Pfam" id="PF09821">
    <property type="entry name" value="AAA_assoc_C"/>
    <property type="match status" value="1"/>
</dbReference>
<evidence type="ECO:0000313" key="7">
    <source>
        <dbReference type="EMBL" id="AVP87512.1"/>
    </source>
</evidence>
<dbReference type="InterPro" id="IPR050166">
    <property type="entry name" value="ABC_transporter_ATP-bind"/>
</dbReference>
<comment type="function">
    <text evidence="5">Part of an ABC transporter complex. Transmembrane domains (TMD) form a pore in the inner membrane and the ATP-binding domain (NBD) is responsible for energy generation.</text>
</comment>
<dbReference type="Gene3D" id="3.40.50.300">
    <property type="entry name" value="P-loop containing nucleotide triphosphate hydrolases"/>
    <property type="match status" value="1"/>
</dbReference>
<dbReference type="SMART" id="SM00382">
    <property type="entry name" value="AAA"/>
    <property type="match status" value="1"/>
</dbReference>
<keyword evidence="3" id="KW-0547">Nucleotide-binding</keyword>
<keyword evidence="2" id="KW-0813">Transport</keyword>
<dbReference type="Proteomes" id="UP000241762">
    <property type="component" value="Chromosome"/>
</dbReference>
<dbReference type="InterPro" id="IPR003593">
    <property type="entry name" value="AAA+_ATPase"/>
</dbReference>
<dbReference type="RefSeq" id="WP_106874371.1">
    <property type="nucleotide sequence ID" value="NZ_CP027845.1"/>
</dbReference>
<sequence length="408" mass="46259">MSLLDFSSVSLKYNDQYIIQDINLNVEGGEIVALIGKSGSGKSTILKLISKLLEPSEGEIKYYDKLKKEKISMVFQNFALLPWLNISENIEAVLEAQNIPEQEIKERTKNIIGLVGLDGYQAAYPRELSGGMKQRVGIARALAAKPQIMLMDEPFSALDVLTANTLKNDLMDLWIGQKVELESIMLVTHNIEEAVMLADKIVILSSKPGRIVLETKVNLPRPRDPKDPEFIALVEKLYGHFISDNKTSKVSDIYYPVPLFPVNAFYGLLKIIKDSSNILTLSSLEKQSKVNASKLLYVIDFLELIKFVKTKDNTVSLLPAGQILLESTKTQKKKLFSEHLIRNLPIMSYVYETLKARPLRRAPKSRFLSLLEDRLSKEEAIDTLKAVTGWGRHIELFFYDDRSQQYYL</sequence>
<dbReference type="OrthoDB" id="9802264at2"/>
<dbReference type="CDD" id="cd03293">
    <property type="entry name" value="ABC_NrtD_SsuB_transporters"/>
    <property type="match status" value="1"/>
</dbReference>
<dbReference type="InterPro" id="IPR017871">
    <property type="entry name" value="ABC_transporter-like_CS"/>
</dbReference>
<evidence type="ECO:0000313" key="8">
    <source>
        <dbReference type="Proteomes" id="UP000241762"/>
    </source>
</evidence>
<evidence type="ECO:0000256" key="3">
    <source>
        <dbReference type="ARBA" id="ARBA00022741"/>
    </source>
</evidence>
<dbReference type="PROSITE" id="PS00211">
    <property type="entry name" value="ABC_TRANSPORTER_1"/>
    <property type="match status" value="1"/>
</dbReference>
<dbReference type="SUPFAM" id="SSF52540">
    <property type="entry name" value="P-loop containing nucleoside triphosphate hydrolases"/>
    <property type="match status" value="1"/>
</dbReference>
<dbReference type="Pfam" id="PF00005">
    <property type="entry name" value="ABC_tran"/>
    <property type="match status" value="1"/>
</dbReference>
<keyword evidence="4 7" id="KW-0067">ATP-binding</keyword>
<dbReference type="PANTHER" id="PTHR42788">
    <property type="entry name" value="TAURINE IMPORT ATP-BINDING PROTEIN-RELATED"/>
    <property type="match status" value="1"/>
</dbReference>
<dbReference type="GO" id="GO:0016887">
    <property type="term" value="F:ATP hydrolysis activity"/>
    <property type="evidence" value="ECO:0007669"/>
    <property type="project" value="InterPro"/>
</dbReference>
<dbReference type="InterPro" id="IPR003439">
    <property type="entry name" value="ABC_transporter-like_ATP-bd"/>
</dbReference>
<gene>
    <name evidence="7" type="ORF">phytr_5690</name>
</gene>